<organism evidence="2 3">
    <name type="scientific">Kutzneria buriramensis</name>
    <dbReference type="NCBI Taxonomy" id="1045776"/>
    <lineage>
        <taxon>Bacteria</taxon>
        <taxon>Bacillati</taxon>
        <taxon>Actinomycetota</taxon>
        <taxon>Actinomycetes</taxon>
        <taxon>Pseudonocardiales</taxon>
        <taxon>Pseudonocardiaceae</taxon>
        <taxon>Kutzneria</taxon>
    </lineage>
</organism>
<reference evidence="2 3" key="1">
    <citation type="submission" date="2018-08" db="EMBL/GenBank/DDBJ databases">
        <title>Genomic Encyclopedia of Archaeal and Bacterial Type Strains, Phase II (KMG-II): from individual species to whole genera.</title>
        <authorList>
            <person name="Goeker M."/>
        </authorList>
    </citation>
    <scope>NUCLEOTIDE SEQUENCE [LARGE SCALE GENOMIC DNA]</scope>
    <source>
        <strain evidence="2 3">DSM 45791</strain>
    </source>
</reference>
<evidence type="ECO:0000259" key="1">
    <source>
        <dbReference type="PROSITE" id="PS51186"/>
    </source>
</evidence>
<dbReference type="InterPro" id="IPR016181">
    <property type="entry name" value="Acyl_CoA_acyltransferase"/>
</dbReference>
<comment type="caution">
    <text evidence="2">The sequence shown here is derived from an EMBL/GenBank/DDBJ whole genome shotgun (WGS) entry which is preliminary data.</text>
</comment>
<gene>
    <name evidence="2" type="ORF">BCF44_101771</name>
</gene>
<keyword evidence="2" id="KW-0808">Transferase</keyword>
<dbReference type="Gene3D" id="3.40.630.30">
    <property type="match status" value="1"/>
</dbReference>
<dbReference type="Proteomes" id="UP000256269">
    <property type="component" value="Unassembled WGS sequence"/>
</dbReference>
<dbReference type="EMBL" id="QUNO01000001">
    <property type="protein sequence ID" value="REH55745.1"/>
    <property type="molecule type" value="Genomic_DNA"/>
</dbReference>
<dbReference type="PANTHER" id="PTHR43792:SF1">
    <property type="entry name" value="N-ACETYLTRANSFERASE DOMAIN-CONTAINING PROTEIN"/>
    <property type="match status" value="1"/>
</dbReference>
<dbReference type="RefSeq" id="WP_116172885.1">
    <property type="nucleotide sequence ID" value="NZ_CP144375.1"/>
</dbReference>
<dbReference type="AlphaFoldDB" id="A0A3E0IC49"/>
<evidence type="ECO:0000313" key="3">
    <source>
        <dbReference type="Proteomes" id="UP000256269"/>
    </source>
</evidence>
<dbReference type="Pfam" id="PF13302">
    <property type="entry name" value="Acetyltransf_3"/>
    <property type="match status" value="1"/>
</dbReference>
<feature type="domain" description="N-acetyltransferase" evidence="1">
    <location>
        <begin position="11"/>
        <end position="173"/>
    </location>
</feature>
<name>A0A3E0IC49_9PSEU</name>
<dbReference type="PROSITE" id="PS51186">
    <property type="entry name" value="GNAT"/>
    <property type="match status" value="1"/>
</dbReference>
<sequence length="173" mass="19157">MEPVEINAGRYYLRQLRADDRIDDRPSILEAFTDPISLRWISHRITDLAGAGDYVAMRARQWADDERCSWAVADQNTGELLGEVGLKDLNLDAGFAAAACWAAPRHRNRGVVSDGLAAALRFGAGALGLTRVEYLFQDGNESSRRVAEKCGFAYDRTVDQCGAKVHVWTRSLV</sequence>
<dbReference type="SUPFAM" id="SSF55729">
    <property type="entry name" value="Acyl-CoA N-acyltransferases (Nat)"/>
    <property type="match status" value="1"/>
</dbReference>
<dbReference type="InterPro" id="IPR000182">
    <property type="entry name" value="GNAT_dom"/>
</dbReference>
<dbReference type="GO" id="GO:0016747">
    <property type="term" value="F:acyltransferase activity, transferring groups other than amino-acyl groups"/>
    <property type="evidence" value="ECO:0007669"/>
    <property type="project" value="InterPro"/>
</dbReference>
<proteinExistence type="predicted"/>
<keyword evidence="3" id="KW-1185">Reference proteome</keyword>
<dbReference type="InterPro" id="IPR051531">
    <property type="entry name" value="N-acetyltransferase"/>
</dbReference>
<dbReference type="PANTHER" id="PTHR43792">
    <property type="entry name" value="GNAT FAMILY, PUTATIVE (AFU_ORTHOLOGUE AFUA_3G00765)-RELATED-RELATED"/>
    <property type="match status" value="1"/>
</dbReference>
<accession>A0A3E0IC49</accession>
<protein>
    <submittedName>
        <fullName evidence="2">RimJ/RimL family protein N-acetyltransferase</fullName>
    </submittedName>
</protein>
<dbReference type="OrthoDB" id="2061990at2"/>
<evidence type="ECO:0000313" key="2">
    <source>
        <dbReference type="EMBL" id="REH55745.1"/>
    </source>
</evidence>